<dbReference type="AlphaFoldDB" id="A0A9X3NHW2"/>
<dbReference type="RefSeq" id="WP_270029895.1">
    <property type="nucleotide sequence ID" value="NZ_JAPDDP010000111.1"/>
</dbReference>
<gene>
    <name evidence="2" type="ORF">OJ997_34115</name>
</gene>
<proteinExistence type="predicted"/>
<evidence type="ECO:0000313" key="3">
    <source>
        <dbReference type="Proteomes" id="UP001147653"/>
    </source>
</evidence>
<sequence length="102" mass="11416">MPSVFALTDYQWLGIGGMVFGVLIIVNCRRIADLFAAFERAEADAVERVLPKRGREVISIWMRRGTGHDLESRLLRYSVTVFFGLIAFFVGLAALLGAWARP</sequence>
<keyword evidence="3" id="KW-1185">Reference proteome</keyword>
<accession>A0A9X3NHW2</accession>
<comment type="caution">
    <text evidence="2">The sequence shown here is derived from an EMBL/GenBank/DDBJ whole genome shotgun (WGS) entry which is preliminary data.</text>
</comment>
<dbReference type="EMBL" id="JAPDDP010000111">
    <property type="protein sequence ID" value="MDA0185392.1"/>
    <property type="molecule type" value="Genomic_DNA"/>
</dbReference>
<keyword evidence="1" id="KW-1133">Transmembrane helix</keyword>
<feature type="transmembrane region" description="Helical" evidence="1">
    <location>
        <begin position="74"/>
        <end position="100"/>
    </location>
</feature>
<name>A0A9X3NHW2_9ACTN</name>
<evidence type="ECO:0000313" key="2">
    <source>
        <dbReference type="EMBL" id="MDA0185392.1"/>
    </source>
</evidence>
<keyword evidence="1" id="KW-0472">Membrane</keyword>
<keyword evidence="1" id="KW-0812">Transmembrane</keyword>
<evidence type="ECO:0000256" key="1">
    <source>
        <dbReference type="SAM" id="Phobius"/>
    </source>
</evidence>
<dbReference type="Proteomes" id="UP001147653">
    <property type="component" value="Unassembled WGS sequence"/>
</dbReference>
<feature type="transmembrane region" description="Helical" evidence="1">
    <location>
        <begin position="12"/>
        <end position="32"/>
    </location>
</feature>
<reference evidence="2" key="1">
    <citation type="submission" date="2022-10" db="EMBL/GenBank/DDBJ databases">
        <title>The WGS of Solirubrobacter phytolaccae KCTC 29190.</title>
        <authorList>
            <person name="Jiang Z."/>
        </authorList>
    </citation>
    <scope>NUCLEOTIDE SEQUENCE</scope>
    <source>
        <strain evidence="2">KCTC 29190</strain>
    </source>
</reference>
<organism evidence="2 3">
    <name type="scientific">Solirubrobacter phytolaccae</name>
    <dbReference type="NCBI Taxonomy" id="1404360"/>
    <lineage>
        <taxon>Bacteria</taxon>
        <taxon>Bacillati</taxon>
        <taxon>Actinomycetota</taxon>
        <taxon>Thermoleophilia</taxon>
        <taxon>Solirubrobacterales</taxon>
        <taxon>Solirubrobacteraceae</taxon>
        <taxon>Solirubrobacter</taxon>
    </lineage>
</organism>
<protein>
    <submittedName>
        <fullName evidence="2">Uncharacterized protein</fullName>
    </submittedName>
</protein>